<feature type="transmembrane region" description="Helical" evidence="19">
    <location>
        <begin position="109"/>
        <end position="130"/>
    </location>
</feature>
<keyword evidence="11 19" id="KW-0460">Magnesium</keyword>
<dbReference type="PANTHER" id="PTHR34148:SF1">
    <property type="entry name" value="ADENOSYLCOBINAMIDE-GDP RIBAZOLETRANSFERASE"/>
    <property type="match status" value="1"/>
</dbReference>
<dbReference type="GO" id="GO:0005886">
    <property type="term" value="C:plasma membrane"/>
    <property type="evidence" value="ECO:0007669"/>
    <property type="project" value="UniProtKB-SubCell"/>
</dbReference>
<sequence>MALRSIAGGLRGGVAFLTRVPVGSNEADWDRFRSFPAAFSLVGYPIGAVAALPFLSGLSAPTVAFGYLLALVAVVGIPHFDGVADLGDAVAAHGAGDARAALKDTATGVGAIVAIAVVVGGLVLGALGLAGAPPRTAVGIVVAAEVGAKLGMASVACLASAAHEGLGSAFTERAEPVLLLGPALAALPAALLVGPVRAGIAAVAAGPLVAVGLIRWADGTLGGVNGDVFGATNELARVLGLHLGVIAWTLS</sequence>
<name>M1XR36_NATM8</name>
<evidence type="ECO:0000313" key="20">
    <source>
        <dbReference type="EMBL" id="CCQ36616.1"/>
    </source>
</evidence>
<dbReference type="STRING" id="268739.Nmlp_2449"/>
<comment type="subcellular location">
    <subcellularLocation>
        <location evidence="2 19">Cell membrane</location>
        <topology evidence="2 19">Multi-pass membrane protein</topology>
    </subcellularLocation>
</comment>
<comment type="pathway">
    <text evidence="3 19">Cofactor biosynthesis; adenosylcobalamin biosynthesis; adenosylcobalamin from cob(II)yrinate a,c-diamide: step 7/7.</text>
</comment>
<keyword evidence="8 19" id="KW-0169">Cobalamin biosynthesis</keyword>
<keyword evidence="10 19" id="KW-0812">Transmembrane</keyword>
<evidence type="ECO:0000256" key="12">
    <source>
        <dbReference type="ARBA" id="ARBA00022989"/>
    </source>
</evidence>
<evidence type="ECO:0000256" key="1">
    <source>
        <dbReference type="ARBA" id="ARBA00001946"/>
    </source>
</evidence>
<evidence type="ECO:0000256" key="3">
    <source>
        <dbReference type="ARBA" id="ARBA00004663"/>
    </source>
</evidence>
<dbReference type="GO" id="GO:0008818">
    <property type="term" value="F:cobalamin 5'-phosphate synthase activity"/>
    <property type="evidence" value="ECO:0007669"/>
    <property type="project" value="UniProtKB-UniRule"/>
</dbReference>
<dbReference type="Proteomes" id="UP000011867">
    <property type="component" value="Chromosome"/>
</dbReference>
<protein>
    <recommendedName>
        <fullName evidence="6 19">Adenosylcobinamide-GDP ribazoletransferase</fullName>
        <ecNumber evidence="5 19">2.7.8.26</ecNumber>
    </recommendedName>
    <alternativeName>
        <fullName evidence="16 19">Cobalamin synthase</fullName>
    </alternativeName>
    <alternativeName>
        <fullName evidence="15 19">Cobalamin-5'-phosphate synthase</fullName>
    </alternativeName>
</protein>
<evidence type="ECO:0000256" key="17">
    <source>
        <dbReference type="ARBA" id="ARBA00048623"/>
    </source>
</evidence>
<comment type="catalytic activity">
    <reaction evidence="18 19">
        <text>alpha-ribazole 5'-phosphate + adenosylcob(III)inamide-GDP = adenosylcob(III)alamin 5'-phosphate + GMP + H(+)</text>
        <dbReference type="Rhea" id="RHEA:23560"/>
        <dbReference type="ChEBI" id="CHEBI:15378"/>
        <dbReference type="ChEBI" id="CHEBI:57918"/>
        <dbReference type="ChEBI" id="CHEBI:58115"/>
        <dbReference type="ChEBI" id="CHEBI:60487"/>
        <dbReference type="ChEBI" id="CHEBI:60493"/>
        <dbReference type="EC" id="2.7.8.26"/>
    </reaction>
</comment>
<dbReference type="GeneID" id="14652340"/>
<dbReference type="RefSeq" id="WP_015409413.1">
    <property type="nucleotide sequence ID" value="NC_020388.1"/>
</dbReference>
<evidence type="ECO:0000256" key="18">
    <source>
        <dbReference type="ARBA" id="ARBA00049504"/>
    </source>
</evidence>
<dbReference type="KEGG" id="nmo:Nmlp_2449"/>
<dbReference type="InterPro" id="IPR003805">
    <property type="entry name" value="CobS"/>
</dbReference>
<comment type="function">
    <text evidence="14 19">Joins adenosylcobinamide-GDP and alpha-ribazole to generate adenosylcobalamin (Ado-cobalamin). Also synthesizes adenosylcobalamin 5'-phosphate from adenosylcobinamide-GDP and alpha-ribazole 5'-phosphate.</text>
</comment>
<evidence type="ECO:0000256" key="6">
    <source>
        <dbReference type="ARBA" id="ARBA00015850"/>
    </source>
</evidence>
<proteinExistence type="inferred from homology"/>
<dbReference type="GO" id="GO:0009236">
    <property type="term" value="P:cobalamin biosynthetic process"/>
    <property type="evidence" value="ECO:0007669"/>
    <property type="project" value="UniProtKB-UniRule"/>
</dbReference>
<dbReference type="Pfam" id="PF02654">
    <property type="entry name" value="CobS"/>
    <property type="match status" value="1"/>
</dbReference>
<dbReference type="UniPathway" id="UPA00148">
    <property type="reaction ID" value="UER00238"/>
</dbReference>
<evidence type="ECO:0000256" key="15">
    <source>
        <dbReference type="ARBA" id="ARBA00032605"/>
    </source>
</evidence>
<keyword evidence="9 19" id="KW-0808">Transferase</keyword>
<evidence type="ECO:0000256" key="10">
    <source>
        <dbReference type="ARBA" id="ARBA00022692"/>
    </source>
</evidence>
<dbReference type="HAMAP" id="MF_00719">
    <property type="entry name" value="CobS"/>
    <property type="match status" value="1"/>
</dbReference>
<dbReference type="OrthoDB" id="11748at2157"/>
<keyword evidence="21" id="KW-1185">Reference proteome</keyword>
<dbReference type="NCBIfam" id="TIGR00317">
    <property type="entry name" value="cobS"/>
    <property type="match status" value="1"/>
</dbReference>
<dbReference type="EMBL" id="HF582854">
    <property type="protein sequence ID" value="CCQ36616.1"/>
    <property type="molecule type" value="Genomic_DNA"/>
</dbReference>
<dbReference type="PANTHER" id="PTHR34148">
    <property type="entry name" value="ADENOSYLCOBINAMIDE-GDP RIBAZOLETRANSFERASE"/>
    <property type="match status" value="1"/>
</dbReference>
<evidence type="ECO:0000313" key="21">
    <source>
        <dbReference type="Proteomes" id="UP000011867"/>
    </source>
</evidence>
<feature type="transmembrane region" description="Helical" evidence="19">
    <location>
        <begin position="62"/>
        <end position="80"/>
    </location>
</feature>
<keyword evidence="7 19" id="KW-1003">Cell membrane</keyword>
<evidence type="ECO:0000256" key="8">
    <source>
        <dbReference type="ARBA" id="ARBA00022573"/>
    </source>
</evidence>
<dbReference type="eggNOG" id="arCOG04338">
    <property type="taxonomic scope" value="Archaea"/>
</dbReference>
<comment type="catalytic activity">
    <reaction evidence="17 19">
        <text>alpha-ribazole + adenosylcob(III)inamide-GDP = adenosylcob(III)alamin + GMP + H(+)</text>
        <dbReference type="Rhea" id="RHEA:16049"/>
        <dbReference type="ChEBI" id="CHEBI:10329"/>
        <dbReference type="ChEBI" id="CHEBI:15378"/>
        <dbReference type="ChEBI" id="CHEBI:18408"/>
        <dbReference type="ChEBI" id="CHEBI:58115"/>
        <dbReference type="ChEBI" id="CHEBI:60487"/>
        <dbReference type="EC" id="2.7.8.26"/>
    </reaction>
</comment>
<evidence type="ECO:0000256" key="9">
    <source>
        <dbReference type="ARBA" id="ARBA00022679"/>
    </source>
</evidence>
<dbReference type="GO" id="GO:0051073">
    <property type="term" value="F:adenosylcobinamide-GDP ribazoletransferase activity"/>
    <property type="evidence" value="ECO:0007669"/>
    <property type="project" value="UniProtKB-UniRule"/>
</dbReference>
<evidence type="ECO:0000256" key="7">
    <source>
        <dbReference type="ARBA" id="ARBA00022475"/>
    </source>
</evidence>
<gene>
    <name evidence="19 20" type="primary">cobS</name>
    <name evidence="20" type="ordered locus">Nmlp_2449</name>
</gene>
<feature type="transmembrane region" description="Helical" evidence="19">
    <location>
        <begin position="137"/>
        <end position="162"/>
    </location>
</feature>
<feature type="transmembrane region" description="Helical" evidence="19">
    <location>
        <begin position="35"/>
        <end position="55"/>
    </location>
</feature>
<evidence type="ECO:0000256" key="4">
    <source>
        <dbReference type="ARBA" id="ARBA00010561"/>
    </source>
</evidence>
<accession>M1XR36</accession>
<comment type="cofactor">
    <cofactor evidence="1 19">
        <name>Mg(2+)</name>
        <dbReference type="ChEBI" id="CHEBI:18420"/>
    </cofactor>
</comment>
<evidence type="ECO:0000256" key="2">
    <source>
        <dbReference type="ARBA" id="ARBA00004651"/>
    </source>
</evidence>
<dbReference type="EC" id="2.7.8.26" evidence="5 19"/>
<organism evidence="20 21">
    <name type="scientific">Natronomonas moolapensis (strain DSM 18674 / CECT 7526 / JCM 14361 / 8.8.11)</name>
    <dbReference type="NCBI Taxonomy" id="268739"/>
    <lineage>
        <taxon>Archaea</taxon>
        <taxon>Methanobacteriati</taxon>
        <taxon>Methanobacteriota</taxon>
        <taxon>Stenosarchaea group</taxon>
        <taxon>Halobacteria</taxon>
        <taxon>Halobacteriales</taxon>
        <taxon>Natronomonadaceae</taxon>
        <taxon>Natronomonas</taxon>
    </lineage>
</organism>
<evidence type="ECO:0000256" key="19">
    <source>
        <dbReference type="HAMAP-Rule" id="MF_00719"/>
    </source>
</evidence>
<evidence type="ECO:0000256" key="11">
    <source>
        <dbReference type="ARBA" id="ARBA00022842"/>
    </source>
</evidence>
<dbReference type="HOGENOM" id="CLU_057426_2_0_2"/>
<dbReference type="AlphaFoldDB" id="M1XR36"/>
<evidence type="ECO:0000256" key="13">
    <source>
        <dbReference type="ARBA" id="ARBA00023136"/>
    </source>
</evidence>
<evidence type="ECO:0000256" key="5">
    <source>
        <dbReference type="ARBA" id="ARBA00013200"/>
    </source>
</evidence>
<keyword evidence="13 19" id="KW-0472">Membrane</keyword>
<comment type="similarity">
    <text evidence="4 19">Belongs to the CobS family.</text>
</comment>
<evidence type="ECO:0000256" key="14">
    <source>
        <dbReference type="ARBA" id="ARBA00025228"/>
    </source>
</evidence>
<keyword evidence="12 19" id="KW-1133">Transmembrane helix</keyword>
<feature type="transmembrane region" description="Helical" evidence="19">
    <location>
        <begin position="174"/>
        <end position="193"/>
    </location>
</feature>
<evidence type="ECO:0000256" key="16">
    <source>
        <dbReference type="ARBA" id="ARBA00032853"/>
    </source>
</evidence>
<reference evidence="20 21" key="1">
    <citation type="journal article" date="2013" name="Genome Announc.">
        <title>Genome of the haloarchaeon Natronomonas moolapensis, a neutrophilic member of a previously haloalkaliphilic genus.</title>
        <authorList>
            <person name="Dyall-Smith M.L."/>
            <person name="Pfeiffer F."/>
            <person name="Oberwinkler T."/>
            <person name="Klee K."/>
            <person name="Rampp M."/>
            <person name="Palm P."/>
            <person name="Gross K."/>
            <person name="Schuster S.C."/>
            <person name="Oesterhelt D."/>
        </authorList>
    </citation>
    <scope>NUCLEOTIDE SEQUENCE [LARGE SCALE GENOMIC DNA]</scope>
    <source>
        <strain evidence="21">DSM 18674 / JCM 14361 / 8.8.11</strain>
    </source>
</reference>